<keyword evidence="5" id="KW-1185">Reference proteome</keyword>
<comment type="caution">
    <text evidence="4">The sequence shown here is derived from an EMBL/GenBank/DDBJ whole genome shotgun (WGS) entry which is preliminary data.</text>
</comment>
<dbReference type="CDD" id="cd04301">
    <property type="entry name" value="NAT_SF"/>
    <property type="match status" value="1"/>
</dbReference>
<dbReference type="RefSeq" id="XP_018005239.1">
    <property type="nucleotide sequence ID" value="XM_018142409.1"/>
</dbReference>
<dbReference type="FunFam" id="3.40.630.30:FF:000058">
    <property type="entry name" value="N-acetyltransferase (Nat5)"/>
    <property type="match status" value="1"/>
</dbReference>
<proteinExistence type="predicted"/>
<dbReference type="STRING" id="1664694.A0A0N1HGH0"/>
<organism evidence="4 5">
    <name type="scientific">Cyphellophora attinorum</name>
    <dbReference type="NCBI Taxonomy" id="1664694"/>
    <lineage>
        <taxon>Eukaryota</taxon>
        <taxon>Fungi</taxon>
        <taxon>Dikarya</taxon>
        <taxon>Ascomycota</taxon>
        <taxon>Pezizomycotina</taxon>
        <taxon>Eurotiomycetes</taxon>
        <taxon>Chaetothyriomycetidae</taxon>
        <taxon>Chaetothyriales</taxon>
        <taxon>Cyphellophoraceae</taxon>
        <taxon>Cyphellophora</taxon>
    </lineage>
</organism>
<dbReference type="Pfam" id="PF00583">
    <property type="entry name" value="Acetyltransf_1"/>
    <property type="match status" value="1"/>
</dbReference>
<dbReference type="GO" id="GO:0031416">
    <property type="term" value="C:NatB complex"/>
    <property type="evidence" value="ECO:0007669"/>
    <property type="project" value="TreeGrafter"/>
</dbReference>
<dbReference type="SUPFAM" id="SSF55729">
    <property type="entry name" value="Acyl-CoA N-acyltransferases (Nat)"/>
    <property type="match status" value="1"/>
</dbReference>
<protein>
    <submittedName>
        <fullName evidence="4">N-terminal acetyltransferase B complex catalytic subunit naa20</fullName>
    </submittedName>
</protein>
<dbReference type="EMBL" id="LFJN01000002">
    <property type="protein sequence ID" value="KPI45276.1"/>
    <property type="molecule type" value="Genomic_DNA"/>
</dbReference>
<evidence type="ECO:0000256" key="2">
    <source>
        <dbReference type="ARBA" id="ARBA00023315"/>
    </source>
</evidence>
<dbReference type="Gene3D" id="3.40.630.30">
    <property type="match status" value="1"/>
</dbReference>
<dbReference type="InterPro" id="IPR051646">
    <property type="entry name" value="NatB_acetyltransferase_subunit"/>
</dbReference>
<feature type="domain" description="N-acetyltransferase" evidence="3">
    <location>
        <begin position="2"/>
        <end position="167"/>
    </location>
</feature>
<keyword evidence="1 4" id="KW-0808">Transferase</keyword>
<dbReference type="AlphaFoldDB" id="A0A0N1HGH0"/>
<dbReference type="InterPro" id="IPR000182">
    <property type="entry name" value="GNAT_dom"/>
</dbReference>
<dbReference type="PANTHER" id="PTHR45910">
    <property type="entry name" value="N-ALPHA-ACETYLTRANSFERASE 20"/>
    <property type="match status" value="1"/>
</dbReference>
<evidence type="ECO:0000313" key="5">
    <source>
        <dbReference type="Proteomes" id="UP000038010"/>
    </source>
</evidence>
<dbReference type="Proteomes" id="UP000038010">
    <property type="component" value="Unassembled WGS sequence"/>
</dbReference>
<keyword evidence="2" id="KW-0012">Acyltransferase</keyword>
<dbReference type="PANTHER" id="PTHR45910:SF1">
    <property type="entry name" value="N-ALPHA-ACETYLTRANSFERASE 20"/>
    <property type="match status" value="1"/>
</dbReference>
<evidence type="ECO:0000256" key="1">
    <source>
        <dbReference type="ARBA" id="ARBA00022679"/>
    </source>
</evidence>
<accession>A0A0N1HGH0</accession>
<gene>
    <name evidence="4" type="ORF">AB675_2436</name>
</gene>
<dbReference type="OrthoDB" id="10264728at2759"/>
<dbReference type="PROSITE" id="PS51186">
    <property type="entry name" value="GNAT"/>
    <property type="match status" value="1"/>
</dbReference>
<dbReference type="GO" id="GO:0004596">
    <property type="term" value="F:protein-N-terminal amino-acid acetyltransferase activity"/>
    <property type="evidence" value="ECO:0007669"/>
    <property type="project" value="TreeGrafter"/>
</dbReference>
<dbReference type="InterPro" id="IPR016181">
    <property type="entry name" value="Acyl_CoA_acyltransferase"/>
</dbReference>
<name>A0A0N1HGH0_9EURO</name>
<reference evidence="4 5" key="1">
    <citation type="submission" date="2015-06" db="EMBL/GenBank/DDBJ databases">
        <title>Draft genome of the ant-associated black yeast Phialophora attae CBS 131958.</title>
        <authorList>
            <person name="Moreno L.F."/>
            <person name="Stielow B.J."/>
            <person name="de Hoog S."/>
            <person name="Vicente V.A."/>
            <person name="Weiss V.A."/>
            <person name="de Vries M."/>
            <person name="Cruz L.M."/>
            <person name="Souza E.M."/>
        </authorList>
    </citation>
    <scope>NUCLEOTIDE SEQUENCE [LARGE SCALE GENOMIC DNA]</scope>
    <source>
        <strain evidence="4 5">CBS 131958</strain>
    </source>
</reference>
<sequence length="190" mass="21993">MPIVRRVKPSDLFHMNHCNLDPYTENYDIGFYMSYLMKWPSMFQCVEEHGKIVGYIIGKVESSPPHLQHSPHYLPWHGHVTALTIAPEYRRLGYGKLLTEALERACDAQNAWFVDLFVRMSNKNAIKMYESMGYSTFRVVVDYYADNLVDPSAGVGESALDMRKPLSRDAKREHVREDGMKHSVFPEDVF</sequence>
<dbReference type="VEuPathDB" id="FungiDB:AB675_2436"/>
<dbReference type="GeneID" id="28734289"/>
<evidence type="ECO:0000313" key="4">
    <source>
        <dbReference type="EMBL" id="KPI45276.1"/>
    </source>
</evidence>
<evidence type="ECO:0000259" key="3">
    <source>
        <dbReference type="PROSITE" id="PS51186"/>
    </source>
</evidence>